<dbReference type="OrthoDB" id="10548074at2759"/>
<feature type="region of interest" description="Disordered" evidence="1">
    <location>
        <begin position="72"/>
        <end position="140"/>
    </location>
</feature>
<dbReference type="Proteomes" id="UP000624404">
    <property type="component" value="Unassembled WGS sequence"/>
</dbReference>
<name>A0A8H2VP34_9HELO</name>
<gene>
    <name evidence="2" type="ORF">SCLTRI_LOCUS1504</name>
</gene>
<comment type="caution">
    <text evidence="2">The sequence shown here is derived from an EMBL/GenBank/DDBJ whole genome shotgun (WGS) entry which is preliminary data.</text>
</comment>
<organism evidence="2 3">
    <name type="scientific">Sclerotinia trifoliorum</name>
    <dbReference type="NCBI Taxonomy" id="28548"/>
    <lineage>
        <taxon>Eukaryota</taxon>
        <taxon>Fungi</taxon>
        <taxon>Dikarya</taxon>
        <taxon>Ascomycota</taxon>
        <taxon>Pezizomycotina</taxon>
        <taxon>Leotiomycetes</taxon>
        <taxon>Helotiales</taxon>
        <taxon>Sclerotiniaceae</taxon>
        <taxon>Sclerotinia</taxon>
    </lineage>
</organism>
<evidence type="ECO:0000313" key="2">
    <source>
        <dbReference type="EMBL" id="CAD6441713.1"/>
    </source>
</evidence>
<proteinExistence type="predicted"/>
<feature type="compositionally biased region" description="Polar residues" evidence="1">
    <location>
        <begin position="99"/>
        <end position="116"/>
    </location>
</feature>
<reference evidence="2" key="1">
    <citation type="submission" date="2020-10" db="EMBL/GenBank/DDBJ databases">
        <authorList>
            <person name="Kusch S."/>
        </authorList>
    </citation>
    <scope>NUCLEOTIDE SEQUENCE</scope>
    <source>
        <strain evidence="2">SwB9</strain>
    </source>
</reference>
<sequence length="272" mass="29958">MATYISRKLTMTKKAAAQNKLRSFTALYNKITEEFDSDSTFDSQPGEKLEKIERAVWGKFFEGEFPSAAQCEQPKLPTNRRRRTFGQMGWSKRLPIETRPSNSWAAGGTSTSQTGESAKPTGSEEVKGKSAGQSKDAPEPLLNHRKILQSRTSQCALSSSRALVVPSTGSAEERIRARGDNSSLACLAGGREEIGGWGLGKEGSRPKTWSDCLIVQINSKRWVPNTPLRKVFGTLFSSKLAIPKSENSLPSLQRNSFDTCISVMILQECTFK</sequence>
<dbReference type="EMBL" id="CAJHIA010000007">
    <property type="protein sequence ID" value="CAD6441713.1"/>
    <property type="molecule type" value="Genomic_DNA"/>
</dbReference>
<accession>A0A8H2VP34</accession>
<evidence type="ECO:0000313" key="3">
    <source>
        <dbReference type="Proteomes" id="UP000624404"/>
    </source>
</evidence>
<evidence type="ECO:0000256" key="1">
    <source>
        <dbReference type="SAM" id="MobiDB-lite"/>
    </source>
</evidence>
<keyword evidence="3" id="KW-1185">Reference proteome</keyword>
<protein>
    <submittedName>
        <fullName evidence="2">F9c1ce24-2004-4211-9ff1-9fb1a88ed89c</fullName>
    </submittedName>
</protein>
<dbReference type="AlphaFoldDB" id="A0A8H2VP34"/>